<dbReference type="GO" id="GO:0070042">
    <property type="term" value="F:rRNA (uridine-N3-)-methyltransferase activity"/>
    <property type="evidence" value="ECO:0007669"/>
    <property type="project" value="InterPro"/>
</dbReference>
<evidence type="ECO:0000313" key="3">
    <source>
        <dbReference type="Proteomes" id="UP001418222"/>
    </source>
</evidence>
<reference evidence="2 3" key="1">
    <citation type="journal article" date="2022" name="Nat. Plants">
        <title>Genomes of leafy and leafless Platanthera orchids illuminate the evolution of mycoheterotrophy.</title>
        <authorList>
            <person name="Li M.H."/>
            <person name="Liu K.W."/>
            <person name="Li Z."/>
            <person name="Lu H.C."/>
            <person name="Ye Q.L."/>
            <person name="Zhang D."/>
            <person name="Wang J.Y."/>
            <person name="Li Y.F."/>
            <person name="Zhong Z.M."/>
            <person name="Liu X."/>
            <person name="Yu X."/>
            <person name="Liu D.K."/>
            <person name="Tu X.D."/>
            <person name="Liu B."/>
            <person name="Hao Y."/>
            <person name="Liao X.Y."/>
            <person name="Jiang Y.T."/>
            <person name="Sun W.H."/>
            <person name="Chen J."/>
            <person name="Chen Y.Q."/>
            <person name="Ai Y."/>
            <person name="Zhai J.W."/>
            <person name="Wu S.S."/>
            <person name="Zhou Z."/>
            <person name="Hsiao Y.Y."/>
            <person name="Wu W.L."/>
            <person name="Chen Y.Y."/>
            <person name="Lin Y.F."/>
            <person name="Hsu J.L."/>
            <person name="Li C.Y."/>
            <person name="Wang Z.W."/>
            <person name="Zhao X."/>
            <person name="Zhong W.Y."/>
            <person name="Ma X.K."/>
            <person name="Ma L."/>
            <person name="Huang J."/>
            <person name="Chen G.Z."/>
            <person name="Huang M.Z."/>
            <person name="Huang L."/>
            <person name="Peng D.H."/>
            <person name="Luo Y.B."/>
            <person name="Zou S.Q."/>
            <person name="Chen S.P."/>
            <person name="Lan S."/>
            <person name="Tsai W.C."/>
            <person name="Van de Peer Y."/>
            <person name="Liu Z.J."/>
        </authorList>
    </citation>
    <scope>NUCLEOTIDE SEQUENCE [LARGE SCALE GENOMIC DNA]</scope>
    <source>
        <strain evidence="2">Lor287</strain>
    </source>
</reference>
<gene>
    <name evidence="2" type="ORF">KSP39_PZI013902</name>
</gene>
<accession>A0AAP0BC09</accession>
<dbReference type="PANTHER" id="PTHR11538">
    <property type="entry name" value="PHENYLALANYL-TRNA SYNTHETASE"/>
    <property type="match status" value="1"/>
</dbReference>
<feature type="domain" description="25S rRNA (uridine-N(3))-methyltransferase BMT5-like" evidence="1">
    <location>
        <begin position="34"/>
        <end position="201"/>
    </location>
</feature>
<evidence type="ECO:0000259" key="1">
    <source>
        <dbReference type="Pfam" id="PF10354"/>
    </source>
</evidence>
<dbReference type="Pfam" id="PF10354">
    <property type="entry name" value="BMT5-like"/>
    <property type="match status" value="1"/>
</dbReference>
<name>A0AAP0BC09_9ASPA</name>
<protein>
    <recommendedName>
        <fullName evidence="1">25S rRNA (uridine-N(3))-methyltransferase BMT5-like domain-containing protein</fullName>
    </recommendedName>
</protein>
<organism evidence="2 3">
    <name type="scientific">Platanthera zijinensis</name>
    <dbReference type="NCBI Taxonomy" id="2320716"/>
    <lineage>
        <taxon>Eukaryota</taxon>
        <taxon>Viridiplantae</taxon>
        <taxon>Streptophyta</taxon>
        <taxon>Embryophyta</taxon>
        <taxon>Tracheophyta</taxon>
        <taxon>Spermatophyta</taxon>
        <taxon>Magnoliopsida</taxon>
        <taxon>Liliopsida</taxon>
        <taxon>Asparagales</taxon>
        <taxon>Orchidaceae</taxon>
        <taxon>Orchidoideae</taxon>
        <taxon>Orchideae</taxon>
        <taxon>Orchidinae</taxon>
        <taxon>Platanthera</taxon>
    </lineage>
</organism>
<keyword evidence="3" id="KW-1185">Reference proteome</keyword>
<proteinExistence type="predicted"/>
<sequence length="242" mass="27840">MEATVGFFGEKTGSNVTAKKEKWIMHYSNAHSILLVGEGDFSFSACLARSFGSAGNMVATSRDSEVDLMKKHRTAENHLDELEGLGCKLLYGIDVKDMQDDRFLKTKRFDRIIFNFPHAGHDPRYREWDEELILRHRELLSNFFSSAKCLLSESGEIHVAHRDDGHYAQWRIRSLARKERLFLKELVEFDKKDYPGYHNKRGGGIKSNKTFPLGYRSFTFKFSQEDDKLSLLLAKLADLGVH</sequence>
<dbReference type="PANTHER" id="PTHR11538:SF64">
    <property type="entry name" value="25S RRNA (URIDINE-N(3))-METHYLTRANSFERASE BMT5-LIKE DOMAIN-CONTAINING PROTEIN"/>
    <property type="match status" value="1"/>
</dbReference>
<dbReference type="EMBL" id="JBBWWQ010000011">
    <property type="protein sequence ID" value="KAK8935353.1"/>
    <property type="molecule type" value="Genomic_DNA"/>
</dbReference>
<dbReference type="Proteomes" id="UP001418222">
    <property type="component" value="Unassembled WGS sequence"/>
</dbReference>
<comment type="caution">
    <text evidence="2">The sequence shown here is derived from an EMBL/GenBank/DDBJ whole genome shotgun (WGS) entry which is preliminary data.</text>
</comment>
<dbReference type="InterPro" id="IPR019446">
    <property type="entry name" value="BMT5-like"/>
</dbReference>
<dbReference type="GO" id="GO:0005737">
    <property type="term" value="C:cytoplasm"/>
    <property type="evidence" value="ECO:0007669"/>
    <property type="project" value="TreeGrafter"/>
</dbReference>
<dbReference type="AlphaFoldDB" id="A0AAP0BC09"/>
<evidence type="ECO:0000313" key="2">
    <source>
        <dbReference type="EMBL" id="KAK8935353.1"/>
    </source>
</evidence>
<dbReference type="GO" id="GO:0070475">
    <property type="term" value="P:rRNA base methylation"/>
    <property type="evidence" value="ECO:0007669"/>
    <property type="project" value="InterPro"/>
</dbReference>